<feature type="transmembrane region" description="Helical" evidence="7">
    <location>
        <begin position="142"/>
        <end position="163"/>
    </location>
</feature>
<keyword evidence="4 7" id="KW-0812">Transmembrane</keyword>
<keyword evidence="6 7" id="KW-0472">Membrane</keyword>
<feature type="transmembrane region" description="Helical" evidence="7">
    <location>
        <begin position="99"/>
        <end position="121"/>
    </location>
</feature>
<reference evidence="10 11" key="1">
    <citation type="journal article" date="2019" name="Syst. Appl. Microbiol.">
        <title>Oenococcus sicerae sp. nov., isolated from French cider.</title>
        <authorList>
            <person name="Cousin F.J."/>
            <person name="Le Guellec R."/>
            <person name="Chagnot C."/>
            <person name="Goux D."/>
            <person name="Dalmasso M."/>
            <person name="Laplace J.M."/>
            <person name="Cretenet M."/>
        </authorList>
    </citation>
    <scope>NUCLEOTIDE SEQUENCE [LARGE SCALE GENOMIC DNA]</scope>
    <source>
        <strain evidence="10 11">UCMA 15228</strain>
    </source>
</reference>
<evidence type="ECO:0000256" key="2">
    <source>
        <dbReference type="ARBA" id="ARBA00022448"/>
    </source>
</evidence>
<gene>
    <name evidence="10" type="ORF">DLJ48_02525</name>
    <name evidence="9" type="ORF">EVC35_05750</name>
</gene>
<dbReference type="CDD" id="cd06261">
    <property type="entry name" value="TM_PBP2"/>
    <property type="match status" value="1"/>
</dbReference>
<keyword evidence="2 7" id="KW-0813">Transport</keyword>
<evidence type="ECO:0000256" key="6">
    <source>
        <dbReference type="ARBA" id="ARBA00023136"/>
    </source>
</evidence>
<feature type="transmembrane region" description="Helical" evidence="7">
    <location>
        <begin position="183"/>
        <end position="205"/>
    </location>
</feature>
<dbReference type="PANTHER" id="PTHR43163:SF6">
    <property type="entry name" value="DIPEPTIDE TRANSPORT SYSTEM PERMEASE PROTEIN DPPB-RELATED"/>
    <property type="match status" value="1"/>
</dbReference>
<organism evidence="9 12">
    <name type="scientific">Oenococcus sicerae</name>
    <dbReference type="NCBI Taxonomy" id="2203724"/>
    <lineage>
        <taxon>Bacteria</taxon>
        <taxon>Bacillati</taxon>
        <taxon>Bacillota</taxon>
        <taxon>Bacilli</taxon>
        <taxon>Lactobacillales</taxon>
        <taxon>Lactobacillaceae</taxon>
        <taxon>Oenococcus</taxon>
    </lineage>
</organism>
<protein>
    <submittedName>
        <fullName evidence="9">ABC transporter permease</fullName>
    </submittedName>
</protein>
<dbReference type="RefSeq" id="WP_128685615.1">
    <property type="nucleotide sequence ID" value="NZ_CP029684.2"/>
</dbReference>
<evidence type="ECO:0000313" key="12">
    <source>
        <dbReference type="Proteomes" id="UP001167919"/>
    </source>
</evidence>
<reference evidence="10" key="3">
    <citation type="submission" date="2020-01" db="EMBL/GenBank/DDBJ databases">
        <authorList>
            <person name="Cousin F.J."/>
            <person name="Le Guellec R."/>
            <person name="Cretenet M."/>
        </authorList>
    </citation>
    <scope>NUCLEOTIDE SEQUENCE</scope>
    <source>
        <strain evidence="10">UCMA 15228</strain>
    </source>
</reference>
<keyword evidence="3" id="KW-1003">Cell membrane</keyword>
<dbReference type="EMBL" id="SDWY01000003">
    <property type="protein sequence ID" value="MDN6900506.1"/>
    <property type="molecule type" value="Genomic_DNA"/>
</dbReference>
<evidence type="ECO:0000256" key="7">
    <source>
        <dbReference type="RuleBase" id="RU363032"/>
    </source>
</evidence>
<feature type="transmembrane region" description="Helical" evidence="7">
    <location>
        <begin position="244"/>
        <end position="269"/>
    </location>
</feature>
<evidence type="ECO:0000313" key="9">
    <source>
        <dbReference type="EMBL" id="MDN6900506.1"/>
    </source>
</evidence>
<evidence type="ECO:0000313" key="11">
    <source>
        <dbReference type="Proteomes" id="UP000286907"/>
    </source>
</evidence>
<dbReference type="GO" id="GO:0055085">
    <property type="term" value="P:transmembrane transport"/>
    <property type="evidence" value="ECO:0007669"/>
    <property type="project" value="InterPro"/>
</dbReference>
<evidence type="ECO:0000256" key="5">
    <source>
        <dbReference type="ARBA" id="ARBA00022989"/>
    </source>
</evidence>
<evidence type="ECO:0000259" key="8">
    <source>
        <dbReference type="PROSITE" id="PS50928"/>
    </source>
</evidence>
<dbReference type="Pfam" id="PF19300">
    <property type="entry name" value="BPD_transp_1_N"/>
    <property type="match status" value="1"/>
</dbReference>
<name>A0AAJ1REN0_9LACO</name>
<feature type="transmembrane region" description="Helical" evidence="7">
    <location>
        <begin position="289"/>
        <end position="312"/>
    </location>
</feature>
<comment type="subcellular location">
    <subcellularLocation>
        <location evidence="1 7">Cell membrane</location>
        <topology evidence="1 7">Multi-pass membrane protein</topology>
    </subcellularLocation>
</comment>
<keyword evidence="11" id="KW-1185">Reference proteome</keyword>
<dbReference type="AlphaFoldDB" id="A0AAJ1REN0"/>
<dbReference type="InterPro" id="IPR045621">
    <property type="entry name" value="BPD_transp_1_N"/>
</dbReference>
<comment type="similarity">
    <text evidence="7">Belongs to the binding-protein-dependent transport system permease family.</text>
</comment>
<dbReference type="SUPFAM" id="SSF161098">
    <property type="entry name" value="MetI-like"/>
    <property type="match status" value="1"/>
</dbReference>
<dbReference type="PROSITE" id="PS50928">
    <property type="entry name" value="ABC_TM1"/>
    <property type="match status" value="1"/>
</dbReference>
<feature type="domain" description="ABC transmembrane type-1" evidence="8">
    <location>
        <begin position="95"/>
        <end position="305"/>
    </location>
</feature>
<dbReference type="EMBL" id="CP029684">
    <property type="protein sequence ID" value="QAS69473.1"/>
    <property type="molecule type" value="Genomic_DNA"/>
</dbReference>
<evidence type="ECO:0000256" key="3">
    <source>
        <dbReference type="ARBA" id="ARBA00022475"/>
    </source>
</evidence>
<reference evidence="9" key="2">
    <citation type="submission" date="2019-01" db="EMBL/GenBank/DDBJ databases">
        <title>Oenococcus sicerae UCMA17102.</title>
        <authorList>
            <person name="Cousin F.J."/>
            <person name="Le Guellec R."/>
            <person name="Cretenet M."/>
        </authorList>
    </citation>
    <scope>NUCLEOTIDE SEQUENCE</scope>
    <source>
        <strain evidence="9">UCMA17102</strain>
    </source>
</reference>
<accession>A0AAJ1REN0</accession>
<feature type="transmembrane region" description="Helical" evidence="7">
    <location>
        <begin position="9"/>
        <end position="27"/>
    </location>
</feature>
<keyword evidence="5 7" id="KW-1133">Transmembrane helix</keyword>
<proteinExistence type="inferred from homology"/>
<dbReference type="Proteomes" id="UP001167919">
    <property type="component" value="Unassembled WGS sequence"/>
</dbReference>
<sequence length="319" mass="35983">MWKLILRRFLIMIPQLLLMTVLLFALAKMMPGDPFTGRFSAHTDIHTLLRLKREAGLDDPWPTQYFRWIGNILHGNFGNSYVLQKPVATLLGQRIQNTVWLGLLTIILIYSIGIPTAVAAATHEGSFRDRFWTTYNSITGGIPAFVMYIFMLFLFGFTLNWFPTTGSVNIDANGFWSILGSRLYHMILPALSVALFSTVSLFNTLRTSLLDARSSDYVRTAKAKGVPNRQVFWRHIFRNSMLPVASTIGFDIVGVFSGAVILETVFGYPGMGQLFVQSITTRDYTTMNAIMLFSGTLTLLGSMLNDIIMSWVDPRIRIK</sequence>
<dbReference type="Gene3D" id="1.10.3720.10">
    <property type="entry name" value="MetI-like"/>
    <property type="match status" value="1"/>
</dbReference>
<dbReference type="InterPro" id="IPR000515">
    <property type="entry name" value="MetI-like"/>
</dbReference>
<evidence type="ECO:0000313" key="10">
    <source>
        <dbReference type="EMBL" id="QAS69473.1"/>
    </source>
</evidence>
<evidence type="ECO:0000256" key="4">
    <source>
        <dbReference type="ARBA" id="ARBA00022692"/>
    </source>
</evidence>
<dbReference type="InterPro" id="IPR035906">
    <property type="entry name" value="MetI-like_sf"/>
</dbReference>
<dbReference type="Proteomes" id="UP000286907">
    <property type="component" value="Chromosome"/>
</dbReference>
<dbReference type="Pfam" id="PF00528">
    <property type="entry name" value="BPD_transp_1"/>
    <property type="match status" value="1"/>
</dbReference>
<dbReference type="PANTHER" id="PTHR43163">
    <property type="entry name" value="DIPEPTIDE TRANSPORT SYSTEM PERMEASE PROTEIN DPPB-RELATED"/>
    <property type="match status" value="1"/>
</dbReference>
<dbReference type="GO" id="GO:0005886">
    <property type="term" value="C:plasma membrane"/>
    <property type="evidence" value="ECO:0007669"/>
    <property type="project" value="UniProtKB-SubCell"/>
</dbReference>
<evidence type="ECO:0000256" key="1">
    <source>
        <dbReference type="ARBA" id="ARBA00004651"/>
    </source>
</evidence>